<dbReference type="KEGG" id="dpx:DAPPUDRAFT_249266"/>
<name>E9GWA5_DAPPU</name>
<organism evidence="2 3">
    <name type="scientific">Daphnia pulex</name>
    <name type="common">Water flea</name>
    <dbReference type="NCBI Taxonomy" id="6669"/>
    <lineage>
        <taxon>Eukaryota</taxon>
        <taxon>Metazoa</taxon>
        <taxon>Ecdysozoa</taxon>
        <taxon>Arthropoda</taxon>
        <taxon>Crustacea</taxon>
        <taxon>Branchiopoda</taxon>
        <taxon>Diplostraca</taxon>
        <taxon>Cladocera</taxon>
        <taxon>Anomopoda</taxon>
        <taxon>Daphniidae</taxon>
        <taxon>Daphnia</taxon>
    </lineage>
</organism>
<dbReference type="HOGENOM" id="CLU_2608461_0_0_1"/>
<protein>
    <submittedName>
        <fullName evidence="2">Uncharacterized protein</fullName>
    </submittedName>
</protein>
<evidence type="ECO:0000313" key="2">
    <source>
        <dbReference type="EMBL" id="EFX76076.1"/>
    </source>
</evidence>
<sequence length="79" mass="8571">MQDMGHTGSELERLGMGTNQGCSSGGGGTFEASPMGFQPDFNVTWARAIKDYAHQIIELARCGGFVPEIRAIRRPSRRG</sequence>
<proteinExistence type="predicted"/>
<dbReference type="InParanoid" id="E9GWA5"/>
<evidence type="ECO:0000313" key="3">
    <source>
        <dbReference type="Proteomes" id="UP000000305"/>
    </source>
</evidence>
<accession>E9GWA5</accession>
<reference evidence="2 3" key="1">
    <citation type="journal article" date="2011" name="Science">
        <title>The ecoresponsive genome of Daphnia pulex.</title>
        <authorList>
            <person name="Colbourne J.K."/>
            <person name="Pfrender M.E."/>
            <person name="Gilbert D."/>
            <person name="Thomas W.K."/>
            <person name="Tucker A."/>
            <person name="Oakley T.H."/>
            <person name="Tokishita S."/>
            <person name="Aerts A."/>
            <person name="Arnold G.J."/>
            <person name="Basu M.K."/>
            <person name="Bauer D.J."/>
            <person name="Caceres C.E."/>
            <person name="Carmel L."/>
            <person name="Casola C."/>
            <person name="Choi J.H."/>
            <person name="Detter J.C."/>
            <person name="Dong Q."/>
            <person name="Dusheyko S."/>
            <person name="Eads B.D."/>
            <person name="Frohlich T."/>
            <person name="Geiler-Samerotte K.A."/>
            <person name="Gerlach D."/>
            <person name="Hatcher P."/>
            <person name="Jogdeo S."/>
            <person name="Krijgsveld J."/>
            <person name="Kriventseva E.V."/>
            <person name="Kultz D."/>
            <person name="Laforsch C."/>
            <person name="Lindquist E."/>
            <person name="Lopez J."/>
            <person name="Manak J.R."/>
            <person name="Muller J."/>
            <person name="Pangilinan J."/>
            <person name="Patwardhan R.P."/>
            <person name="Pitluck S."/>
            <person name="Pritham E.J."/>
            <person name="Rechtsteiner A."/>
            <person name="Rho M."/>
            <person name="Rogozin I.B."/>
            <person name="Sakarya O."/>
            <person name="Salamov A."/>
            <person name="Schaack S."/>
            <person name="Shapiro H."/>
            <person name="Shiga Y."/>
            <person name="Skalitzky C."/>
            <person name="Smith Z."/>
            <person name="Souvorov A."/>
            <person name="Sung W."/>
            <person name="Tang Z."/>
            <person name="Tsuchiya D."/>
            <person name="Tu H."/>
            <person name="Vos H."/>
            <person name="Wang M."/>
            <person name="Wolf Y.I."/>
            <person name="Yamagata H."/>
            <person name="Yamada T."/>
            <person name="Ye Y."/>
            <person name="Shaw J.R."/>
            <person name="Andrews J."/>
            <person name="Crease T.J."/>
            <person name="Tang H."/>
            <person name="Lucas S.M."/>
            <person name="Robertson H.M."/>
            <person name="Bork P."/>
            <person name="Koonin E.V."/>
            <person name="Zdobnov E.M."/>
            <person name="Grigoriev I.V."/>
            <person name="Lynch M."/>
            <person name="Boore J.L."/>
        </authorList>
    </citation>
    <scope>NUCLEOTIDE SEQUENCE [LARGE SCALE GENOMIC DNA]</scope>
</reference>
<dbReference type="Proteomes" id="UP000000305">
    <property type="component" value="Unassembled WGS sequence"/>
</dbReference>
<keyword evidence="3" id="KW-1185">Reference proteome</keyword>
<dbReference type="EMBL" id="GL732570">
    <property type="protein sequence ID" value="EFX76076.1"/>
    <property type="molecule type" value="Genomic_DNA"/>
</dbReference>
<dbReference type="AlphaFoldDB" id="E9GWA5"/>
<feature type="region of interest" description="Disordered" evidence="1">
    <location>
        <begin position="1"/>
        <end position="33"/>
    </location>
</feature>
<evidence type="ECO:0000256" key="1">
    <source>
        <dbReference type="SAM" id="MobiDB-lite"/>
    </source>
</evidence>
<gene>
    <name evidence="2" type="ORF">DAPPUDRAFT_249266</name>
</gene>